<dbReference type="EC" id="5.4.99.-" evidence="6"/>
<evidence type="ECO:0000313" key="10">
    <source>
        <dbReference type="Proteomes" id="UP000252558"/>
    </source>
</evidence>
<evidence type="ECO:0000256" key="2">
    <source>
        <dbReference type="ARBA" id="ARBA00023235"/>
    </source>
</evidence>
<gene>
    <name evidence="9" type="ORF">DU002_16160</name>
</gene>
<dbReference type="GO" id="GO:0003723">
    <property type="term" value="F:RNA binding"/>
    <property type="evidence" value="ECO:0007669"/>
    <property type="project" value="UniProtKB-KW"/>
</dbReference>
<dbReference type="Gene3D" id="3.30.70.580">
    <property type="entry name" value="Pseudouridine synthase I, catalytic domain, N-terminal subdomain"/>
    <property type="match status" value="1"/>
</dbReference>
<dbReference type="FunFam" id="3.10.290.10:FF:000003">
    <property type="entry name" value="Pseudouridine synthase"/>
    <property type="match status" value="1"/>
</dbReference>
<evidence type="ECO:0000256" key="7">
    <source>
        <dbReference type="SAM" id="MobiDB-lite"/>
    </source>
</evidence>
<keyword evidence="2 6" id="KW-0413">Isomerase</keyword>
<dbReference type="SUPFAM" id="SSF55120">
    <property type="entry name" value="Pseudouridine synthase"/>
    <property type="match status" value="1"/>
</dbReference>
<dbReference type="InterPro" id="IPR002942">
    <property type="entry name" value="S4_RNA-bd"/>
</dbReference>
<dbReference type="InterPro" id="IPR020103">
    <property type="entry name" value="PsdUridine_synth_cat_dom_sf"/>
</dbReference>
<protein>
    <recommendedName>
        <fullName evidence="6">Pseudouridine synthase</fullName>
        <ecNumber evidence="6">5.4.99.-</ecNumber>
    </recommendedName>
</protein>
<dbReference type="InterPro" id="IPR018496">
    <property type="entry name" value="PsdUridine_synth_RsuA/RluB_CS"/>
</dbReference>
<dbReference type="AlphaFoldDB" id="A0A368N3Z3"/>
<dbReference type="PANTHER" id="PTHR47683:SF2">
    <property type="entry name" value="RNA-BINDING S4 DOMAIN-CONTAINING PROTEIN"/>
    <property type="match status" value="1"/>
</dbReference>
<dbReference type="GO" id="GO:0160138">
    <property type="term" value="F:23S rRNA pseudouridine(2604) synthase activity"/>
    <property type="evidence" value="ECO:0007669"/>
    <property type="project" value="UniProtKB-EC"/>
</dbReference>
<dbReference type="InterPro" id="IPR006145">
    <property type="entry name" value="PsdUridine_synth_RsuA/RluA"/>
</dbReference>
<dbReference type="NCBIfam" id="NF007784">
    <property type="entry name" value="PRK10475.1"/>
    <property type="match status" value="1"/>
</dbReference>
<dbReference type="Gene3D" id="3.10.290.10">
    <property type="entry name" value="RNA-binding S4 domain"/>
    <property type="match status" value="1"/>
</dbReference>
<feature type="domain" description="RNA-binding S4" evidence="8">
    <location>
        <begin position="7"/>
        <end position="67"/>
    </location>
</feature>
<dbReference type="Pfam" id="PF01479">
    <property type="entry name" value="S4"/>
    <property type="match status" value="1"/>
</dbReference>
<dbReference type="PROSITE" id="PS50889">
    <property type="entry name" value="S4"/>
    <property type="match status" value="1"/>
</dbReference>
<proteinExistence type="inferred from homology"/>
<feature type="region of interest" description="Disordered" evidence="7">
    <location>
        <begin position="255"/>
        <end position="288"/>
    </location>
</feature>
<dbReference type="FunFam" id="3.30.70.1560:FF:000002">
    <property type="entry name" value="Pseudouridine synthase"/>
    <property type="match status" value="1"/>
</dbReference>
<dbReference type="CDD" id="cd00165">
    <property type="entry name" value="S4"/>
    <property type="match status" value="1"/>
</dbReference>
<dbReference type="GO" id="GO:0000455">
    <property type="term" value="P:enzyme-directed rRNA pseudouridine synthesis"/>
    <property type="evidence" value="ECO:0007669"/>
    <property type="project" value="UniProtKB-ARBA"/>
</dbReference>
<evidence type="ECO:0000313" key="9">
    <source>
        <dbReference type="EMBL" id="RCU45252.1"/>
    </source>
</evidence>
<evidence type="ECO:0000256" key="1">
    <source>
        <dbReference type="ARBA" id="ARBA00008348"/>
    </source>
</evidence>
<feature type="compositionally biased region" description="Basic residues" evidence="7">
    <location>
        <begin position="273"/>
        <end position="288"/>
    </location>
</feature>
<dbReference type="NCBIfam" id="TIGR00093">
    <property type="entry name" value="pseudouridine synthase"/>
    <property type="match status" value="1"/>
</dbReference>
<comment type="similarity">
    <text evidence="1 6">Belongs to the pseudouridine synthase RsuA family.</text>
</comment>
<dbReference type="Proteomes" id="UP000252558">
    <property type="component" value="Unassembled WGS sequence"/>
</dbReference>
<dbReference type="SUPFAM" id="SSF55174">
    <property type="entry name" value="Alpha-L RNA-binding motif"/>
    <property type="match status" value="1"/>
</dbReference>
<reference evidence="9 10" key="1">
    <citation type="submission" date="2018-07" db="EMBL/GenBank/DDBJ databases">
        <title>Corallincola holothuriorum sp. nov., a new facultative anaerobe isolated from sea cucumber Apostichopus japonicus.</title>
        <authorList>
            <person name="Xia H."/>
        </authorList>
    </citation>
    <scope>NUCLEOTIDE SEQUENCE [LARGE SCALE GENOMIC DNA]</scope>
    <source>
        <strain evidence="9 10">C4</strain>
    </source>
</reference>
<name>A0A368N3Z3_9GAMM</name>
<dbReference type="InterPro" id="IPR036986">
    <property type="entry name" value="S4_RNA-bd_sf"/>
</dbReference>
<dbReference type="CDD" id="cd02554">
    <property type="entry name" value="PseudoU_synth_RluF"/>
    <property type="match status" value="1"/>
</dbReference>
<dbReference type="OrthoDB" id="9807213at2"/>
<comment type="catalytic activity">
    <reaction evidence="4">
        <text>uridine(2604) in 23S rRNA = pseudouridine(2604) in 23S rRNA</text>
        <dbReference type="Rhea" id="RHEA:38875"/>
        <dbReference type="Rhea" id="RHEA-COMP:10093"/>
        <dbReference type="Rhea" id="RHEA-COMP:10094"/>
        <dbReference type="ChEBI" id="CHEBI:65314"/>
        <dbReference type="ChEBI" id="CHEBI:65315"/>
        <dbReference type="EC" id="5.4.99.21"/>
    </reaction>
</comment>
<dbReference type="EMBL" id="QPID01000011">
    <property type="protein sequence ID" value="RCU45252.1"/>
    <property type="molecule type" value="Genomic_DNA"/>
</dbReference>
<evidence type="ECO:0000259" key="8">
    <source>
        <dbReference type="SMART" id="SM00363"/>
    </source>
</evidence>
<dbReference type="Gene3D" id="3.30.70.1560">
    <property type="entry name" value="Alpha-L RNA-binding motif"/>
    <property type="match status" value="1"/>
</dbReference>
<sequence>MSKSVGMRLNKFISDSGFCSRREADRLIEDRRVTINGQLPELGTKVQADDTVQVDGKPICAVPENKSDRVYIAYNKPVGITCTTERNVHGNIIDAIGHKQRIFPIGRLDKPSEGLIFLTSDGDIVNKILRAGNEHDKEYIVTVDKPVNPHFVQRMANGIPILDTVTKPCKVSIESKFVFKIILTQGLNRQIRRMCEYLGYKVTKLKRTRIMNVELGRLKVGQWRELTSKEMAEINSAVAHSKKTADATTAQHNATITRSKQQADHNTKPAAPLKKRAKMAFKGKGKRL</sequence>
<comment type="catalytic activity">
    <reaction evidence="3">
        <text>uridine(35) in tRNA(Tyr) = pseudouridine(35) in tRNA(Tyr)</text>
        <dbReference type="Rhea" id="RHEA:60556"/>
        <dbReference type="Rhea" id="RHEA-COMP:15607"/>
        <dbReference type="Rhea" id="RHEA-COMP:15608"/>
        <dbReference type="ChEBI" id="CHEBI:65314"/>
        <dbReference type="ChEBI" id="CHEBI:65315"/>
    </reaction>
</comment>
<keyword evidence="5" id="KW-0694">RNA-binding</keyword>
<evidence type="ECO:0000256" key="6">
    <source>
        <dbReference type="RuleBase" id="RU003887"/>
    </source>
</evidence>
<dbReference type="SMART" id="SM00363">
    <property type="entry name" value="S4"/>
    <property type="match status" value="1"/>
</dbReference>
<evidence type="ECO:0000256" key="4">
    <source>
        <dbReference type="ARBA" id="ARBA00036535"/>
    </source>
</evidence>
<dbReference type="InterPro" id="IPR050343">
    <property type="entry name" value="RsuA_PseudoU_synthase"/>
</dbReference>
<dbReference type="PANTHER" id="PTHR47683">
    <property type="entry name" value="PSEUDOURIDINE SYNTHASE FAMILY PROTEIN-RELATED"/>
    <property type="match status" value="1"/>
</dbReference>
<evidence type="ECO:0000256" key="5">
    <source>
        <dbReference type="PROSITE-ProRule" id="PRU00182"/>
    </source>
</evidence>
<evidence type="ECO:0000256" key="3">
    <source>
        <dbReference type="ARBA" id="ARBA00036390"/>
    </source>
</evidence>
<organism evidence="9 10">
    <name type="scientific">Corallincola holothuriorum</name>
    <dbReference type="NCBI Taxonomy" id="2282215"/>
    <lineage>
        <taxon>Bacteria</taxon>
        <taxon>Pseudomonadati</taxon>
        <taxon>Pseudomonadota</taxon>
        <taxon>Gammaproteobacteria</taxon>
        <taxon>Alteromonadales</taxon>
        <taxon>Psychromonadaceae</taxon>
        <taxon>Corallincola</taxon>
    </lineage>
</organism>
<dbReference type="InterPro" id="IPR020094">
    <property type="entry name" value="TruA/RsuA/RluB/E/F_N"/>
</dbReference>
<dbReference type="PROSITE" id="PS01149">
    <property type="entry name" value="PSI_RSU"/>
    <property type="match status" value="1"/>
</dbReference>
<accession>A0A368N3Z3</accession>
<comment type="caution">
    <text evidence="9">The sequence shown here is derived from an EMBL/GenBank/DDBJ whole genome shotgun (WGS) entry which is preliminary data.</text>
</comment>
<dbReference type="InterPro" id="IPR042092">
    <property type="entry name" value="PsdUridine_s_RsuA/RluB/E/F_cat"/>
</dbReference>
<dbReference type="Pfam" id="PF00849">
    <property type="entry name" value="PseudoU_synth_2"/>
    <property type="match status" value="1"/>
</dbReference>
<dbReference type="InterPro" id="IPR000748">
    <property type="entry name" value="PsdUridine_synth_RsuA/RluB/E/F"/>
</dbReference>
<keyword evidence="10" id="KW-1185">Reference proteome</keyword>